<dbReference type="InterPro" id="IPR036412">
    <property type="entry name" value="HAD-like_sf"/>
</dbReference>
<accession>A0AAV4PXE5</accession>
<protein>
    <submittedName>
        <fullName evidence="2">FCP1 homology domain-containing protein</fullName>
    </submittedName>
</protein>
<keyword evidence="3" id="KW-1185">Reference proteome</keyword>
<proteinExistence type="predicted"/>
<dbReference type="InterPro" id="IPR023214">
    <property type="entry name" value="HAD_sf"/>
</dbReference>
<dbReference type="Gene3D" id="3.40.50.1000">
    <property type="entry name" value="HAD superfamily/HAD-like"/>
    <property type="match status" value="1"/>
</dbReference>
<gene>
    <name evidence="2" type="primary">AVEN_212404_1</name>
    <name evidence="2" type="ORF">CDAR_109131</name>
</gene>
<comment type="caution">
    <text evidence="2">The sequence shown here is derived from an EMBL/GenBank/DDBJ whole genome shotgun (WGS) entry which is preliminary data.</text>
</comment>
<evidence type="ECO:0000259" key="1">
    <source>
        <dbReference type="Pfam" id="PF03031"/>
    </source>
</evidence>
<dbReference type="Proteomes" id="UP001054837">
    <property type="component" value="Unassembled WGS sequence"/>
</dbReference>
<dbReference type="Pfam" id="PF03031">
    <property type="entry name" value="NIF"/>
    <property type="match status" value="1"/>
</dbReference>
<dbReference type="EMBL" id="BPLQ01003491">
    <property type="protein sequence ID" value="GIY00899.1"/>
    <property type="molecule type" value="Genomic_DNA"/>
</dbReference>
<sequence>MNPLIVCVLDMDETLGTYDRQTFHVRPKIQTLINLLRYIKSDIILWSLGRDEYVQRIVSHSLPDICKYATKIFGHTQCNRAYERYNYYKASEHIRIMYDCDIFLMGVDDKVSQNMDSQYDLRIQIQPYKQPNPNDKAILEVCEKIINSLMKAQDLRHEPLPVSEPSDDYVENVWVY</sequence>
<organism evidence="2 3">
    <name type="scientific">Caerostris darwini</name>
    <dbReference type="NCBI Taxonomy" id="1538125"/>
    <lineage>
        <taxon>Eukaryota</taxon>
        <taxon>Metazoa</taxon>
        <taxon>Ecdysozoa</taxon>
        <taxon>Arthropoda</taxon>
        <taxon>Chelicerata</taxon>
        <taxon>Arachnida</taxon>
        <taxon>Araneae</taxon>
        <taxon>Araneomorphae</taxon>
        <taxon>Entelegynae</taxon>
        <taxon>Araneoidea</taxon>
        <taxon>Araneidae</taxon>
        <taxon>Caerostris</taxon>
    </lineage>
</organism>
<dbReference type="AlphaFoldDB" id="A0AAV4PXE5"/>
<name>A0AAV4PXE5_9ARAC</name>
<evidence type="ECO:0000313" key="2">
    <source>
        <dbReference type="EMBL" id="GIY00899.1"/>
    </source>
</evidence>
<dbReference type="SUPFAM" id="SSF56784">
    <property type="entry name" value="HAD-like"/>
    <property type="match status" value="1"/>
</dbReference>
<reference evidence="2 3" key="1">
    <citation type="submission" date="2021-06" db="EMBL/GenBank/DDBJ databases">
        <title>Caerostris darwini draft genome.</title>
        <authorList>
            <person name="Kono N."/>
            <person name="Arakawa K."/>
        </authorList>
    </citation>
    <scope>NUCLEOTIDE SEQUENCE [LARGE SCALE GENOMIC DNA]</scope>
</reference>
<dbReference type="InterPro" id="IPR004274">
    <property type="entry name" value="FCP1_dom"/>
</dbReference>
<feature type="domain" description="FCP1 homology" evidence="1">
    <location>
        <begin position="6"/>
        <end position="156"/>
    </location>
</feature>
<evidence type="ECO:0000313" key="3">
    <source>
        <dbReference type="Proteomes" id="UP001054837"/>
    </source>
</evidence>